<keyword evidence="2" id="KW-1185">Reference proteome</keyword>
<sequence>MSSKVKKPTLHACSTAEMLNLTHKDVKCGMVEGMGIRVVPFVQGDLPDLCCQAGACMLK</sequence>
<evidence type="ECO:0000313" key="2">
    <source>
        <dbReference type="Proteomes" id="UP000321306"/>
    </source>
</evidence>
<reference evidence="1 2" key="1">
    <citation type="submission" date="2019-07" db="EMBL/GenBank/DDBJ databases">
        <title>Whole genome shotgun sequence of Deinococcus cellulosilyticus NBRC 106333.</title>
        <authorList>
            <person name="Hosoyama A."/>
            <person name="Uohara A."/>
            <person name="Ohji S."/>
            <person name="Ichikawa N."/>
        </authorList>
    </citation>
    <scope>NUCLEOTIDE SEQUENCE [LARGE SCALE GENOMIC DNA]</scope>
    <source>
        <strain evidence="1 2">NBRC 106333</strain>
    </source>
</reference>
<protein>
    <submittedName>
        <fullName evidence="1">Uncharacterized protein</fullName>
    </submittedName>
</protein>
<dbReference type="Proteomes" id="UP000321306">
    <property type="component" value="Unassembled WGS sequence"/>
</dbReference>
<organism evidence="1 2">
    <name type="scientific">Deinococcus cellulosilyticus (strain DSM 18568 / NBRC 106333 / KACC 11606 / 5516J-15)</name>
    <dbReference type="NCBI Taxonomy" id="1223518"/>
    <lineage>
        <taxon>Bacteria</taxon>
        <taxon>Thermotogati</taxon>
        <taxon>Deinococcota</taxon>
        <taxon>Deinococci</taxon>
        <taxon>Deinococcales</taxon>
        <taxon>Deinococcaceae</taxon>
        <taxon>Deinococcus</taxon>
    </lineage>
</organism>
<accession>A0A511N467</accession>
<gene>
    <name evidence="1" type="ORF">DC3_32670</name>
</gene>
<name>A0A511N467_DEIC1</name>
<dbReference type="AlphaFoldDB" id="A0A511N467"/>
<dbReference type="EMBL" id="BJXB01000014">
    <property type="protein sequence ID" value="GEM47632.1"/>
    <property type="molecule type" value="Genomic_DNA"/>
</dbReference>
<comment type="caution">
    <text evidence="1">The sequence shown here is derived from an EMBL/GenBank/DDBJ whole genome shotgun (WGS) entry which is preliminary data.</text>
</comment>
<proteinExistence type="predicted"/>
<evidence type="ECO:0000313" key="1">
    <source>
        <dbReference type="EMBL" id="GEM47632.1"/>
    </source>
</evidence>